<keyword evidence="2" id="KW-1185">Reference proteome</keyword>
<gene>
    <name evidence="1" type="ordered locus">Dgeo_1503</name>
</gene>
<organism evidence="1 2">
    <name type="scientific">Deinococcus geothermalis (strain DSM 11300 / CIP 105573 / AG-3a)</name>
    <dbReference type="NCBI Taxonomy" id="319795"/>
    <lineage>
        <taxon>Bacteria</taxon>
        <taxon>Thermotogati</taxon>
        <taxon>Deinococcota</taxon>
        <taxon>Deinococci</taxon>
        <taxon>Deinococcales</taxon>
        <taxon>Deinococcaceae</taxon>
        <taxon>Deinococcus</taxon>
    </lineage>
</organism>
<protein>
    <submittedName>
        <fullName evidence="1">Uncharacterized protein</fullName>
    </submittedName>
</protein>
<evidence type="ECO:0000313" key="1">
    <source>
        <dbReference type="EMBL" id="ABF45798.1"/>
    </source>
</evidence>
<accession>Q1IY86</accession>
<dbReference type="Proteomes" id="UP000002431">
    <property type="component" value="Chromosome"/>
</dbReference>
<proteinExistence type="predicted"/>
<reference evidence="1" key="1">
    <citation type="submission" date="2006-04" db="EMBL/GenBank/DDBJ databases">
        <title>Complete sequence of chromosome of Deinococcus geothermalis DSM 11300.</title>
        <authorList>
            <consortium name="US DOE Joint Genome Institute"/>
            <person name="Copeland A."/>
            <person name="Lucas S."/>
            <person name="Lapidus A."/>
            <person name="Barry K."/>
            <person name="Detter J.C."/>
            <person name="Glavina del Rio T."/>
            <person name="Hammon N."/>
            <person name="Israni S."/>
            <person name="Dalin E."/>
            <person name="Tice H."/>
            <person name="Pitluck S."/>
            <person name="Brettin T."/>
            <person name="Bruce D."/>
            <person name="Han C."/>
            <person name="Tapia R."/>
            <person name="Saunders E."/>
            <person name="Gilna P."/>
            <person name="Schmutz J."/>
            <person name="Larimer F."/>
            <person name="Land M."/>
            <person name="Hauser L."/>
            <person name="Kyrpides N."/>
            <person name="Kim E."/>
            <person name="Daly M.J."/>
            <person name="Fredrickson J.K."/>
            <person name="Makarova K.S."/>
            <person name="Gaidamakova E.K."/>
            <person name="Zhai M."/>
            <person name="Richardson P."/>
        </authorList>
    </citation>
    <scope>NUCLEOTIDE SEQUENCE</scope>
    <source>
        <strain evidence="1">DSM 11300</strain>
    </source>
</reference>
<dbReference type="KEGG" id="dge:Dgeo_1503"/>
<name>Q1IY86_DEIGD</name>
<dbReference type="EMBL" id="CP000359">
    <property type="protein sequence ID" value="ABF45798.1"/>
    <property type="molecule type" value="Genomic_DNA"/>
</dbReference>
<dbReference type="HOGENOM" id="CLU_490694_0_0_0"/>
<dbReference type="AlphaFoldDB" id="Q1IY86"/>
<sequence length="555" mass="63266">MTEARRVLSQHDINRMVAFLGDQAFRLSHREEGDPGRPLGWQDLRPDIERFARQWRELSSVWEALRLHPSEVLQSELREVPLGNRFRADAAALRRNVREGRLRRGPGGWGWHPSTESLWGRVEARTLDTPENAHVVSVLQAYRDTRAALHAALCREEESLGRELERQREYGGVSPRLRLLDRMMNRARREQAVLQGLPEFAPAAGWPALRSAPNRHNNRTRFDERYRAAADLEDDLASLFRAGRQIDRQQHLTELGERRPWELYEYWMVAKVCELLERLQFTPDCPSGFLSLEDARGGAYGLRNNACLTYTHGTGLSLQLTVQSDQTAGQRPDLQLDFVGGLDGQVRPLVLDAKCKDFRTAEHPDLLHDLEHSARRYVAANNGTAFLLHPSSLRAWPAQAPRRVPALDPARDLPFRHGIERLHPDDDRALRRILSAWFVRHGVFWVCLACGGSHRAGVHVLRTKTQSYRPPDFTRRYPWQPPSGKLGWVCRQETCGVGTVLTRCVHCKCLIVKTFPTEAAIDRDNPAWLEHVEVYAQDEGRRAGLRHCAACGGTL</sequence>
<evidence type="ECO:0000313" key="2">
    <source>
        <dbReference type="Proteomes" id="UP000002431"/>
    </source>
</evidence>